<dbReference type="PROSITE" id="PS50885">
    <property type="entry name" value="HAMP"/>
    <property type="match status" value="1"/>
</dbReference>
<dbReference type="PANTHER" id="PTHR45528:SF1">
    <property type="entry name" value="SENSOR HISTIDINE KINASE CPXA"/>
    <property type="match status" value="1"/>
</dbReference>
<dbReference type="EC" id="2.7.13.3" evidence="3"/>
<keyword evidence="12" id="KW-0812">Transmembrane</keyword>
<evidence type="ECO:0000313" key="15">
    <source>
        <dbReference type="Proteomes" id="UP000199545"/>
    </source>
</evidence>
<dbReference type="Proteomes" id="UP000199545">
    <property type="component" value="Unassembled WGS sequence"/>
</dbReference>
<evidence type="ECO:0000256" key="5">
    <source>
        <dbReference type="ARBA" id="ARBA00022553"/>
    </source>
</evidence>
<dbReference type="GO" id="GO:0005886">
    <property type="term" value="C:plasma membrane"/>
    <property type="evidence" value="ECO:0007669"/>
    <property type="project" value="UniProtKB-SubCell"/>
</dbReference>
<dbReference type="Gene3D" id="6.10.340.10">
    <property type="match status" value="1"/>
</dbReference>
<dbReference type="GO" id="GO:0005524">
    <property type="term" value="F:ATP binding"/>
    <property type="evidence" value="ECO:0007669"/>
    <property type="project" value="UniProtKB-KW"/>
</dbReference>
<organism evidence="14 15">
    <name type="scientific">Thermoflavimicrobium dichotomicum</name>
    <dbReference type="NCBI Taxonomy" id="46223"/>
    <lineage>
        <taxon>Bacteria</taxon>
        <taxon>Bacillati</taxon>
        <taxon>Bacillota</taxon>
        <taxon>Bacilli</taxon>
        <taxon>Bacillales</taxon>
        <taxon>Thermoactinomycetaceae</taxon>
        <taxon>Thermoflavimicrobium</taxon>
    </lineage>
</organism>
<keyword evidence="8" id="KW-0418">Kinase</keyword>
<dbReference type="InterPro" id="IPR003660">
    <property type="entry name" value="HAMP_dom"/>
</dbReference>
<evidence type="ECO:0000256" key="6">
    <source>
        <dbReference type="ARBA" id="ARBA00022679"/>
    </source>
</evidence>
<comment type="subcellular location">
    <subcellularLocation>
        <location evidence="2">Cell membrane</location>
        <topology evidence="2">Multi-pass membrane protein</topology>
    </subcellularLocation>
</comment>
<dbReference type="STRING" id="46223.SAMN05421852_11866"/>
<gene>
    <name evidence="14" type="ORF">SAMN05421852_11866</name>
</gene>
<dbReference type="PANTHER" id="PTHR45528">
    <property type="entry name" value="SENSOR HISTIDINE KINASE CPXA"/>
    <property type="match status" value="1"/>
</dbReference>
<evidence type="ECO:0000256" key="9">
    <source>
        <dbReference type="ARBA" id="ARBA00022840"/>
    </source>
</evidence>
<dbReference type="SMART" id="SM00304">
    <property type="entry name" value="HAMP"/>
    <property type="match status" value="1"/>
</dbReference>
<dbReference type="Pfam" id="PF00672">
    <property type="entry name" value="HAMP"/>
    <property type="match status" value="1"/>
</dbReference>
<sequence>MIRTLYVRLAITFIGVVLTSLIISFFISSSLYRQEISGRIDQYIIRQGKEIIALYQQNPTKGIDAYLNRLPLGYNAWLYKETGEVQYYSTTPRKPKRGISEQDVKHVLKGGIYRDVDDPGPPFSRIVGLPFQMNNQHYALFIRLRVDEIFTDLHKVLRTVLFIVFIVGSLQYLIVARYLVKPIRAMTLATRKLAQGDFDVHVDVKQKDELGTLAKSFCQKH</sequence>
<dbReference type="EMBL" id="FORR01000018">
    <property type="protein sequence ID" value="SFJ71822.1"/>
    <property type="molecule type" value="Genomic_DNA"/>
</dbReference>
<proteinExistence type="predicted"/>
<name>A0A1I3TMP0_9BACL</name>
<evidence type="ECO:0000256" key="10">
    <source>
        <dbReference type="ARBA" id="ARBA00023012"/>
    </source>
</evidence>
<evidence type="ECO:0000256" key="11">
    <source>
        <dbReference type="ARBA" id="ARBA00023136"/>
    </source>
</evidence>
<evidence type="ECO:0000256" key="3">
    <source>
        <dbReference type="ARBA" id="ARBA00012438"/>
    </source>
</evidence>
<keyword evidence="10" id="KW-0902">Two-component regulatory system</keyword>
<dbReference type="SUPFAM" id="SSF158472">
    <property type="entry name" value="HAMP domain-like"/>
    <property type="match status" value="1"/>
</dbReference>
<dbReference type="InterPro" id="IPR050398">
    <property type="entry name" value="HssS/ArlS-like"/>
</dbReference>
<dbReference type="GO" id="GO:0000155">
    <property type="term" value="F:phosphorelay sensor kinase activity"/>
    <property type="evidence" value="ECO:0007669"/>
    <property type="project" value="TreeGrafter"/>
</dbReference>
<evidence type="ECO:0000256" key="8">
    <source>
        <dbReference type="ARBA" id="ARBA00022777"/>
    </source>
</evidence>
<evidence type="ECO:0000256" key="4">
    <source>
        <dbReference type="ARBA" id="ARBA00022475"/>
    </source>
</evidence>
<keyword evidence="5" id="KW-0597">Phosphoprotein</keyword>
<keyword evidence="4" id="KW-1003">Cell membrane</keyword>
<feature type="transmembrane region" description="Helical" evidence="12">
    <location>
        <begin position="160"/>
        <end position="180"/>
    </location>
</feature>
<dbReference type="CDD" id="cd06225">
    <property type="entry name" value="HAMP"/>
    <property type="match status" value="1"/>
</dbReference>
<evidence type="ECO:0000256" key="1">
    <source>
        <dbReference type="ARBA" id="ARBA00000085"/>
    </source>
</evidence>
<protein>
    <recommendedName>
        <fullName evidence="3">histidine kinase</fullName>
        <ecNumber evidence="3">2.7.13.3</ecNumber>
    </recommendedName>
</protein>
<evidence type="ECO:0000256" key="12">
    <source>
        <dbReference type="SAM" id="Phobius"/>
    </source>
</evidence>
<feature type="domain" description="HAMP" evidence="13">
    <location>
        <begin position="177"/>
        <end position="217"/>
    </location>
</feature>
<evidence type="ECO:0000256" key="7">
    <source>
        <dbReference type="ARBA" id="ARBA00022741"/>
    </source>
</evidence>
<evidence type="ECO:0000313" key="14">
    <source>
        <dbReference type="EMBL" id="SFJ71822.1"/>
    </source>
</evidence>
<keyword evidence="12" id="KW-1133">Transmembrane helix</keyword>
<evidence type="ECO:0000259" key="13">
    <source>
        <dbReference type="PROSITE" id="PS50885"/>
    </source>
</evidence>
<keyword evidence="7" id="KW-0547">Nucleotide-binding</keyword>
<accession>A0A1I3TMP0</accession>
<keyword evidence="6" id="KW-0808">Transferase</keyword>
<dbReference type="AlphaFoldDB" id="A0A1I3TMP0"/>
<comment type="catalytic activity">
    <reaction evidence="1">
        <text>ATP + protein L-histidine = ADP + protein N-phospho-L-histidine.</text>
        <dbReference type="EC" id="2.7.13.3"/>
    </reaction>
</comment>
<reference evidence="14 15" key="1">
    <citation type="submission" date="2016-10" db="EMBL/GenBank/DDBJ databases">
        <authorList>
            <person name="de Groot N.N."/>
        </authorList>
    </citation>
    <scope>NUCLEOTIDE SEQUENCE [LARGE SCALE GENOMIC DNA]</scope>
    <source>
        <strain evidence="14 15">DSM 44778</strain>
    </source>
</reference>
<keyword evidence="15" id="KW-1185">Reference proteome</keyword>
<keyword evidence="11 12" id="KW-0472">Membrane</keyword>
<dbReference type="OrthoDB" id="9813151at2"/>
<evidence type="ECO:0000256" key="2">
    <source>
        <dbReference type="ARBA" id="ARBA00004651"/>
    </source>
</evidence>
<feature type="transmembrane region" description="Helical" evidence="12">
    <location>
        <begin position="6"/>
        <end position="27"/>
    </location>
</feature>
<dbReference type="RefSeq" id="WP_093231210.1">
    <property type="nucleotide sequence ID" value="NZ_FORR01000018.1"/>
</dbReference>
<keyword evidence="9" id="KW-0067">ATP-binding</keyword>